<dbReference type="Pfam" id="PF07690">
    <property type="entry name" value="MFS_1"/>
    <property type="match status" value="1"/>
</dbReference>
<feature type="transmembrane region" description="Helical" evidence="6">
    <location>
        <begin position="185"/>
        <end position="205"/>
    </location>
</feature>
<evidence type="ECO:0000259" key="7">
    <source>
        <dbReference type="PROSITE" id="PS50850"/>
    </source>
</evidence>
<feature type="transmembrane region" description="Helical" evidence="6">
    <location>
        <begin position="33"/>
        <end position="56"/>
    </location>
</feature>
<evidence type="ECO:0000313" key="9">
    <source>
        <dbReference type="Proteomes" id="UP000679307"/>
    </source>
</evidence>
<evidence type="ECO:0000256" key="4">
    <source>
        <dbReference type="ARBA" id="ARBA00023136"/>
    </source>
</evidence>
<dbReference type="PANTHER" id="PTHR23501">
    <property type="entry name" value="MAJOR FACILITATOR SUPERFAMILY"/>
    <property type="match status" value="1"/>
</dbReference>
<feature type="transmembrane region" description="Helical" evidence="6">
    <location>
        <begin position="217"/>
        <end position="241"/>
    </location>
</feature>
<feature type="transmembrane region" description="Helical" evidence="6">
    <location>
        <begin position="68"/>
        <end position="87"/>
    </location>
</feature>
<sequence length="585" mass="60784">MTQLADPPSSGSSAPEAPVVAAKAMTHREVLEALSGLLLAMFVAMVSSTVVTNALPRIVADLEGTQTGYTWVVVATLLTMTATTPLWGKLADLYDKKILVQSALVIFTIGSLIAAFAPSMEVLIGARAVQGLGVGGLTALVQVVIASMVSPRERGRYSGYIGAVFALATVSGPLIGGVIVDSPLGWRGCFFVPIPIAALALVVLQRRLHLPRVTRQVSIDWLGAMLIVGGVSILLVWVSLAGQQYDWVSATSGLLVAVGVLVIAAAIYVEGRVATEPVIPLRLFRDRTTVLATIASAMIGVAMFGSTVYLSQYFQLARGMSPTEAGLMSIAMVGGLLVTSIVTGRVISSTGFWKRYLVGGALLTTVGFALLATIDDTTSLWVVGGFMALIGLGIGATMQNLVLAVQNNTAQADMGAASATVAFFRSMGGAVGVSALGALLNHQVSDKLTEGLARLGIDAAGQGDGSIPDITTLPAPVRDLYQQAFGEATGHLFLVAVPFAAIALLCILAIKEVPLRTTVDRDDEPVATPVSAQDEAVEAVAPAGTTSEEPARPTHAARYVPEEPDARRAAPVGHHRSATGEDDPR</sequence>
<evidence type="ECO:0000256" key="2">
    <source>
        <dbReference type="ARBA" id="ARBA00022692"/>
    </source>
</evidence>
<evidence type="ECO:0000256" key="3">
    <source>
        <dbReference type="ARBA" id="ARBA00022989"/>
    </source>
</evidence>
<feature type="transmembrane region" description="Helical" evidence="6">
    <location>
        <begin position="99"/>
        <end position="118"/>
    </location>
</feature>
<feature type="transmembrane region" description="Helical" evidence="6">
    <location>
        <begin position="488"/>
        <end position="510"/>
    </location>
</feature>
<gene>
    <name evidence="8" type="primary">bmr3_2</name>
    <name evidence="8" type="ORF">ENKNEFLB_04032</name>
</gene>
<protein>
    <submittedName>
        <fullName evidence="8">Multidrug resistance protein 3</fullName>
    </submittedName>
</protein>
<feature type="transmembrane region" description="Helical" evidence="6">
    <location>
        <begin position="290"/>
        <end position="314"/>
    </location>
</feature>
<feature type="transmembrane region" description="Helical" evidence="6">
    <location>
        <begin position="247"/>
        <end position="269"/>
    </location>
</feature>
<accession>A0ABX8EP25</accession>
<keyword evidence="4 6" id="KW-0472">Membrane</keyword>
<dbReference type="InterPro" id="IPR011701">
    <property type="entry name" value="MFS"/>
</dbReference>
<dbReference type="PROSITE" id="PS50850">
    <property type="entry name" value="MFS"/>
    <property type="match status" value="1"/>
</dbReference>
<feature type="transmembrane region" description="Helical" evidence="6">
    <location>
        <begin position="380"/>
        <end position="405"/>
    </location>
</feature>
<feature type="transmembrane region" description="Helical" evidence="6">
    <location>
        <begin position="157"/>
        <end position="179"/>
    </location>
</feature>
<name>A0ABX8EP25_9ACTN</name>
<dbReference type="PANTHER" id="PTHR23501:SF197">
    <property type="entry name" value="COMD"/>
    <property type="match status" value="1"/>
</dbReference>
<dbReference type="InterPro" id="IPR020846">
    <property type="entry name" value="MFS_dom"/>
</dbReference>
<feature type="transmembrane region" description="Helical" evidence="6">
    <location>
        <begin position="356"/>
        <end position="374"/>
    </location>
</feature>
<comment type="subcellular location">
    <subcellularLocation>
        <location evidence="1">Membrane</location>
        <topology evidence="1">Multi-pass membrane protein</topology>
    </subcellularLocation>
</comment>
<dbReference type="CDD" id="cd17502">
    <property type="entry name" value="MFS_Azr1_MDR_like"/>
    <property type="match status" value="1"/>
</dbReference>
<keyword evidence="9" id="KW-1185">Reference proteome</keyword>
<evidence type="ECO:0000313" key="8">
    <source>
        <dbReference type="EMBL" id="QVT81620.1"/>
    </source>
</evidence>
<evidence type="ECO:0000256" key="1">
    <source>
        <dbReference type="ARBA" id="ARBA00004141"/>
    </source>
</evidence>
<evidence type="ECO:0000256" key="5">
    <source>
        <dbReference type="SAM" id="MobiDB-lite"/>
    </source>
</evidence>
<feature type="transmembrane region" description="Helical" evidence="6">
    <location>
        <begin position="417"/>
        <end position="440"/>
    </location>
</feature>
<feature type="transmembrane region" description="Helical" evidence="6">
    <location>
        <begin position="124"/>
        <end position="145"/>
    </location>
</feature>
<keyword evidence="3 6" id="KW-1133">Transmembrane helix</keyword>
<feature type="domain" description="Major facilitator superfamily (MFS) profile" evidence="7">
    <location>
        <begin position="33"/>
        <end position="515"/>
    </location>
</feature>
<dbReference type="Proteomes" id="UP000679307">
    <property type="component" value="Chromosome"/>
</dbReference>
<proteinExistence type="predicted"/>
<dbReference type="EMBL" id="CP075371">
    <property type="protein sequence ID" value="QVT81620.1"/>
    <property type="molecule type" value="Genomic_DNA"/>
</dbReference>
<feature type="transmembrane region" description="Helical" evidence="6">
    <location>
        <begin position="326"/>
        <end position="344"/>
    </location>
</feature>
<organism evidence="8 9">
    <name type="scientific">Nocardioides aquaticus</name>
    <dbReference type="NCBI Taxonomy" id="160826"/>
    <lineage>
        <taxon>Bacteria</taxon>
        <taxon>Bacillati</taxon>
        <taxon>Actinomycetota</taxon>
        <taxon>Actinomycetes</taxon>
        <taxon>Propionibacteriales</taxon>
        <taxon>Nocardioidaceae</taxon>
        <taxon>Nocardioides</taxon>
    </lineage>
</organism>
<keyword evidence="2 6" id="KW-0812">Transmembrane</keyword>
<reference evidence="8 9" key="1">
    <citation type="submission" date="2021-05" db="EMBL/GenBank/DDBJ databases">
        <title>Complete genome of Nocardioides aquaticus KCTC 9944T isolated from meromictic and hypersaline Ekho Lake, Antarctica.</title>
        <authorList>
            <person name="Hwang K."/>
            <person name="Kim K.M."/>
            <person name="Choe H."/>
        </authorList>
    </citation>
    <scope>NUCLEOTIDE SEQUENCE [LARGE SCALE GENOMIC DNA]</scope>
    <source>
        <strain evidence="8 9">KCTC 9944</strain>
    </source>
</reference>
<feature type="region of interest" description="Disordered" evidence="5">
    <location>
        <begin position="527"/>
        <end position="585"/>
    </location>
</feature>
<evidence type="ECO:0000256" key="6">
    <source>
        <dbReference type="SAM" id="Phobius"/>
    </source>
</evidence>